<keyword evidence="9" id="KW-1185">Reference proteome</keyword>
<organism evidence="9 10">
    <name type="scientific">Branchiostoma belcheri</name>
    <name type="common">Amphioxus</name>
    <dbReference type="NCBI Taxonomy" id="7741"/>
    <lineage>
        <taxon>Eukaryota</taxon>
        <taxon>Metazoa</taxon>
        <taxon>Chordata</taxon>
        <taxon>Cephalochordata</taxon>
        <taxon>Leptocardii</taxon>
        <taxon>Amphioxiformes</taxon>
        <taxon>Branchiostomatidae</taxon>
        <taxon>Branchiostoma</taxon>
    </lineage>
</organism>
<dbReference type="GO" id="GO:0007420">
    <property type="term" value="P:brain development"/>
    <property type="evidence" value="ECO:0007669"/>
    <property type="project" value="TreeGrafter"/>
</dbReference>
<evidence type="ECO:0000256" key="3">
    <source>
        <dbReference type="ARBA" id="ARBA00023155"/>
    </source>
</evidence>
<feature type="region of interest" description="Disordered" evidence="7">
    <location>
        <begin position="306"/>
        <end position="339"/>
    </location>
</feature>
<dbReference type="Proteomes" id="UP000515135">
    <property type="component" value="Unplaced"/>
</dbReference>
<feature type="compositionally biased region" description="Basic residues" evidence="7">
    <location>
        <begin position="715"/>
        <end position="726"/>
    </location>
</feature>
<feature type="compositionally biased region" description="Basic and acidic residues" evidence="7">
    <location>
        <begin position="658"/>
        <end position="674"/>
    </location>
</feature>
<keyword evidence="4 5" id="KW-0539">Nucleus</keyword>
<feature type="compositionally biased region" description="Polar residues" evidence="7">
    <location>
        <begin position="9"/>
        <end position="23"/>
    </location>
</feature>
<dbReference type="GO" id="GO:0030182">
    <property type="term" value="P:neuron differentiation"/>
    <property type="evidence" value="ECO:0007669"/>
    <property type="project" value="TreeGrafter"/>
</dbReference>
<dbReference type="InterPro" id="IPR050877">
    <property type="entry name" value="EMX-VAX-Noto_Homeobox_TFs"/>
</dbReference>
<dbReference type="FunFam" id="1.10.10.60:FF:000773">
    <property type="match status" value="1"/>
</dbReference>
<name>A0A6P5A6J7_BRABE</name>
<evidence type="ECO:0000313" key="10">
    <source>
        <dbReference type="RefSeq" id="XP_019637406.1"/>
    </source>
</evidence>
<feature type="region of interest" description="Disordered" evidence="7">
    <location>
        <begin position="833"/>
        <end position="875"/>
    </location>
</feature>
<evidence type="ECO:0000256" key="6">
    <source>
        <dbReference type="RuleBase" id="RU000682"/>
    </source>
</evidence>
<feature type="compositionally biased region" description="Basic and acidic residues" evidence="7">
    <location>
        <begin position="745"/>
        <end position="770"/>
    </location>
</feature>
<feature type="compositionally biased region" description="Basic and acidic residues" evidence="7">
    <location>
        <begin position="398"/>
        <end position="412"/>
    </location>
</feature>
<feature type="compositionally biased region" description="Polar residues" evidence="7">
    <location>
        <begin position="97"/>
        <end position="110"/>
    </location>
</feature>
<feature type="region of interest" description="Disordered" evidence="7">
    <location>
        <begin position="59"/>
        <end position="132"/>
    </location>
</feature>
<evidence type="ECO:0000256" key="2">
    <source>
        <dbReference type="ARBA" id="ARBA00023125"/>
    </source>
</evidence>
<feature type="compositionally biased region" description="Basic and acidic residues" evidence="7">
    <location>
        <begin position="1124"/>
        <end position="1141"/>
    </location>
</feature>
<evidence type="ECO:0000256" key="4">
    <source>
        <dbReference type="ARBA" id="ARBA00023242"/>
    </source>
</evidence>
<keyword evidence="2 5" id="KW-0238">DNA-binding</keyword>
<keyword evidence="3 5" id="KW-0371">Homeobox</keyword>
<dbReference type="KEGG" id="bbel:109479834"/>
<dbReference type="GO" id="GO:0005634">
    <property type="term" value="C:nucleus"/>
    <property type="evidence" value="ECO:0007669"/>
    <property type="project" value="UniProtKB-SubCell"/>
</dbReference>
<gene>
    <name evidence="10" type="primary">LOC109479834</name>
</gene>
<feature type="DNA-binding region" description="Homeobox" evidence="5">
    <location>
        <begin position="186"/>
        <end position="245"/>
    </location>
</feature>
<evidence type="ECO:0000259" key="8">
    <source>
        <dbReference type="PROSITE" id="PS50071"/>
    </source>
</evidence>
<dbReference type="InterPro" id="IPR001356">
    <property type="entry name" value="HD"/>
</dbReference>
<evidence type="ECO:0000256" key="1">
    <source>
        <dbReference type="ARBA" id="ARBA00004123"/>
    </source>
</evidence>
<feature type="compositionally biased region" description="Basic and acidic residues" evidence="7">
    <location>
        <begin position="111"/>
        <end position="121"/>
    </location>
</feature>
<feature type="region of interest" description="Disordered" evidence="7">
    <location>
        <begin position="492"/>
        <end position="516"/>
    </location>
</feature>
<dbReference type="SUPFAM" id="SSF46689">
    <property type="entry name" value="Homeodomain-like"/>
    <property type="match status" value="1"/>
</dbReference>
<reference evidence="10" key="1">
    <citation type="submission" date="2025-08" db="UniProtKB">
        <authorList>
            <consortium name="RefSeq"/>
        </authorList>
    </citation>
    <scope>IDENTIFICATION</scope>
    <source>
        <tissue evidence="10">Gonad</tissue>
    </source>
</reference>
<feature type="compositionally biased region" description="Polar residues" evidence="7">
    <location>
        <begin position="385"/>
        <end position="397"/>
    </location>
</feature>
<feature type="region of interest" description="Disordered" evidence="7">
    <location>
        <begin position="1"/>
        <end position="23"/>
    </location>
</feature>
<feature type="compositionally biased region" description="Basic and acidic residues" evidence="7">
    <location>
        <begin position="243"/>
        <end position="252"/>
    </location>
</feature>
<dbReference type="Pfam" id="PF00046">
    <property type="entry name" value="Homeodomain"/>
    <property type="match status" value="1"/>
</dbReference>
<dbReference type="CDD" id="cd00086">
    <property type="entry name" value="homeodomain"/>
    <property type="match status" value="1"/>
</dbReference>
<dbReference type="AlphaFoldDB" id="A0A6P5A6J7"/>
<dbReference type="Gene3D" id="1.10.10.60">
    <property type="entry name" value="Homeodomain-like"/>
    <property type="match status" value="1"/>
</dbReference>
<dbReference type="RefSeq" id="XP_019637406.1">
    <property type="nucleotide sequence ID" value="XM_019781847.1"/>
</dbReference>
<feature type="compositionally biased region" description="Polar residues" evidence="7">
    <location>
        <begin position="316"/>
        <end position="327"/>
    </location>
</feature>
<proteinExistence type="predicted"/>
<dbReference type="PROSITE" id="PS50071">
    <property type="entry name" value="HOMEOBOX_2"/>
    <property type="match status" value="1"/>
</dbReference>
<dbReference type="GO" id="GO:0000981">
    <property type="term" value="F:DNA-binding transcription factor activity, RNA polymerase II-specific"/>
    <property type="evidence" value="ECO:0007669"/>
    <property type="project" value="TreeGrafter"/>
</dbReference>
<feature type="region of interest" description="Disordered" evidence="7">
    <location>
        <begin position="597"/>
        <end position="628"/>
    </location>
</feature>
<protein>
    <submittedName>
        <fullName evidence="10">Uncharacterized protein LOC109479834</fullName>
    </submittedName>
</protein>
<evidence type="ECO:0000256" key="5">
    <source>
        <dbReference type="PROSITE-ProRule" id="PRU00108"/>
    </source>
</evidence>
<evidence type="ECO:0000256" key="7">
    <source>
        <dbReference type="SAM" id="MobiDB-lite"/>
    </source>
</evidence>
<dbReference type="PANTHER" id="PTHR24339">
    <property type="entry name" value="HOMEOBOX PROTEIN EMX-RELATED"/>
    <property type="match status" value="1"/>
</dbReference>
<feature type="region of interest" description="Disordered" evidence="7">
    <location>
        <begin position="1077"/>
        <end position="1141"/>
    </location>
</feature>
<feature type="compositionally biased region" description="Polar residues" evidence="7">
    <location>
        <begin position="728"/>
        <end position="744"/>
    </location>
</feature>
<dbReference type="PANTHER" id="PTHR24339:SF28">
    <property type="entry name" value="E5-RELATED"/>
    <property type="match status" value="1"/>
</dbReference>
<feature type="compositionally biased region" description="Basic and acidic residues" evidence="7">
    <location>
        <begin position="610"/>
        <end position="624"/>
    </location>
</feature>
<accession>A0A6P5A6J7</accession>
<feature type="region of interest" description="Disordered" evidence="7">
    <location>
        <begin position="240"/>
        <end position="288"/>
    </location>
</feature>
<feature type="compositionally biased region" description="Basic and acidic residues" evidence="7">
    <location>
        <begin position="840"/>
        <end position="853"/>
    </location>
</feature>
<feature type="compositionally biased region" description="Low complexity" evidence="7">
    <location>
        <begin position="306"/>
        <end position="315"/>
    </location>
</feature>
<dbReference type="GeneID" id="109479834"/>
<sequence length="1141" mass="123458">MKAVLAGRTGTSTDEGGQVKRTSATERLQNLDISSLDGDTAKALLHKILTSLEDVAKMKSSTTTAEEQQNRPKSGSSTPPDEVRRASEILLGMRGVDQSSAATCQDTANAENRHQTGKDETNAPASSDDLASRTKSAISTLADLCTALRDAEPQRIFIPGKTAIRPMPDYCRVIFHPSSPDMDNRKRRARTVFSAQQLKRLEEEYKKCSYPDKERRQSVADATGLTEGCVRIWYQNRRAKDHRLKDSERQREGASVSSTSQPEMPGIISSRPVEPVSRLPPSDTAPPATLNRAEEAAMEALVNLSSTTSAETTASHNPNDSLDSAAQSDEALPDTNIKSSSCKNIDAVSKSELVEQRNVANLQQATAKKEKTLMIQTEHNRNANTKLTPVTDSSTVDKPSDDVRRVPSEEVVKASGATSQHKSQRAMIASLVAQTLKHSEGPDCKRTVVPIAVVNIPIVRVDGSTGEGVDGSGKGSEKMKPVPYVAVATRVPVPNTGEQPGGSKRGDLATQSGEVSRRATAIGIPFQALQFQNQWTKKSSNVNQKHDSSTTVTAKIHPDVLISTAPTITRTATSSSASKVSSLLGFLISDPQANANQLARSSKPTVQDAKPSEKGCGVDKEKTRLPNSQIPSTIVLRLQPRPPTMTAKPCTTAGKPSKVSEKEMGQPTSSRDDFSSTSGTNDRKRKVSEAERVNKGPKVVQTQMWRELTEEKSVAKKSKNITKGSKKASPSQLIQPSTQGNQYGDETREREIPPKETARDKNKYGEREQPKLSTADTKHQTSACTVESGGDALNLKNSHPTTLHYKKGRVCQCHKLQEIIDYCVRKGSETAKIDNSCSTTKDDGSLQRPREGKGQAGEPPRQVPRSGDSVPKTRASGTVRHLKITTPISIATTGRLANVRSFTRSRVPVGSVRAPPVITNTQHGGGFHRPTPASFRHVNFSKKPCPLPATVIPKSTPAATGQLFLNNHQKTAVQLKTRGVRVVVSHPSNTVILPTLPVCTGHTYTSPPTFTRPTVGAVSQRAHPTCGAAAMFRLGSVLKRPNASTFRLPLVMKPVERKTTAATTGYVSSGIRLQPVQNRGQQPAAGCVNRPPPDPQGDGNALRRLQRFTDGFMERHRSSAPSTESRRDDRPPPAKVRRTDI</sequence>
<dbReference type="SMART" id="SM00389">
    <property type="entry name" value="HOX"/>
    <property type="match status" value="1"/>
</dbReference>
<feature type="compositionally biased region" description="Polar residues" evidence="7">
    <location>
        <begin position="59"/>
        <end position="79"/>
    </location>
</feature>
<comment type="subcellular location">
    <subcellularLocation>
        <location evidence="1 5 6">Nucleus</location>
    </subcellularLocation>
</comment>
<feature type="compositionally biased region" description="Polar residues" evidence="7">
    <location>
        <begin position="771"/>
        <end position="785"/>
    </location>
</feature>
<feature type="domain" description="Homeobox" evidence="8">
    <location>
        <begin position="184"/>
        <end position="244"/>
    </location>
</feature>
<dbReference type="OrthoDB" id="6159439at2759"/>
<feature type="region of interest" description="Disordered" evidence="7">
    <location>
        <begin position="385"/>
        <end position="421"/>
    </location>
</feature>
<feature type="region of interest" description="Disordered" evidence="7">
    <location>
        <begin position="640"/>
        <end position="785"/>
    </location>
</feature>
<evidence type="ECO:0000313" key="9">
    <source>
        <dbReference type="Proteomes" id="UP000515135"/>
    </source>
</evidence>
<dbReference type="GO" id="GO:0000978">
    <property type="term" value="F:RNA polymerase II cis-regulatory region sequence-specific DNA binding"/>
    <property type="evidence" value="ECO:0007669"/>
    <property type="project" value="TreeGrafter"/>
</dbReference>
<dbReference type="InterPro" id="IPR009057">
    <property type="entry name" value="Homeodomain-like_sf"/>
</dbReference>